<dbReference type="Gene3D" id="3.40.50.620">
    <property type="entry name" value="HUPs"/>
    <property type="match status" value="3"/>
</dbReference>
<comment type="catalytic activity">
    <reaction evidence="10">
        <text>tRNA(Leu) + L-leucine + ATP = L-leucyl-tRNA(Leu) + AMP + diphosphate</text>
        <dbReference type="Rhea" id="RHEA:11688"/>
        <dbReference type="Rhea" id="RHEA-COMP:9613"/>
        <dbReference type="Rhea" id="RHEA-COMP:9622"/>
        <dbReference type="ChEBI" id="CHEBI:30616"/>
        <dbReference type="ChEBI" id="CHEBI:33019"/>
        <dbReference type="ChEBI" id="CHEBI:57427"/>
        <dbReference type="ChEBI" id="CHEBI:78442"/>
        <dbReference type="ChEBI" id="CHEBI:78494"/>
        <dbReference type="ChEBI" id="CHEBI:456215"/>
        <dbReference type="EC" id="6.1.1.4"/>
    </reaction>
</comment>
<evidence type="ECO:0000259" key="13">
    <source>
        <dbReference type="Pfam" id="PF13603"/>
    </source>
</evidence>
<sequence length="943" mass="107530">MPRYDAKRIETKWQAFWDENKTFELTGTPDKEKLYVLDMFPYPSGNGLHVGHPEGYTATDITCRYARMQGKHVLHPMGWDAFGLPAEQHAIKTGKPPEETTKENIDTFRRQLKMLGFSYDWSREISTTDENYFRWTQWIFLELFDTWYDAHCEWTGPDGKKRLGRGRPIAELPIPKDVEQQGEEVVRRYQDKRRLAYLHEAPVNWCAKLGTVLANEEIIDGKSERGGHPVERVPLRQWMLAITKYSERLIDELEELDWSESIKLLQRNWIGKSTGAEVDFYIGDSIEGWKKERASKSFPEEPTDDVIRVYTTRPDTLYGATYMVLAPEHPFVERLTTNEQQAAVKEYQRLSGLKSDLDRTDLAKEKSGVFTGAYAINPVSGNAIPIWVADYVLISYGTGAIMAVPAHDSRDLEFAQMFDIEVIEVVDSGSDDIPNIGFTGEGTAINSENYNGLATTEFKQKIAADLDEQGFGKQAVNYKLRDWLFSRQHFWGEPFPIWHELDDNNNETGLMRAVAAEDLPVILPKLNNYKPTGTPDPPLSNAGEDWLYKIDTDGVKLKRETNSMPQWAGSCWYFLRYIDPKNDHCFIDPELEKYWMPVDLYVGGAEHAVLHLLYARFWHKVLFDRGHVSTPEPFHKLVNQGMILGEAELSGFQTEAGEWVSSKEVKNGKQKKTGEELKSIPLNADAVEKKGEVFVLKDDHSITVDSRAFKMSKSRGNVINPDDVVKQYGADSLRLYEMFMGPLEQVKPWSMNGVEGVYRFLGRVWRLIVNQKADEIELDDAVQDVEPNADQLRLLHKTIKAVTEDIEKLSFNTAISRMMEFTNEFGPMTSRPKSALSDFVLLLSPFAPHLAEELWRILGKTTTLAYEPWPPFDESLIVESEIEIPISVNGKLRAKIKVPAEIDQATLQQKAEADESVQSFLADKNVIKVIVVPGRMVNFVVKG</sequence>
<proteinExistence type="inferred from homology"/>
<dbReference type="PRINTS" id="PR00985">
    <property type="entry name" value="TRNASYNTHLEU"/>
</dbReference>
<feature type="domain" description="Methionyl/Valyl/Leucyl/Isoleucyl-tRNA synthetase anticodon-binding" evidence="12">
    <location>
        <begin position="792"/>
        <end position="902"/>
    </location>
</feature>
<keyword evidence="7" id="KW-0648">Protein biosynthesis</keyword>
<dbReference type="FunFam" id="3.40.50.620:FF:000056">
    <property type="entry name" value="Leucine--tRNA ligase"/>
    <property type="match status" value="1"/>
</dbReference>
<evidence type="ECO:0000256" key="6">
    <source>
        <dbReference type="ARBA" id="ARBA00022840"/>
    </source>
</evidence>
<dbReference type="InterPro" id="IPR025709">
    <property type="entry name" value="Leu_tRNA-synth_edit"/>
</dbReference>
<dbReference type="CDD" id="cd07958">
    <property type="entry name" value="Anticodon_Ia_Leu_BEm"/>
    <property type="match status" value="1"/>
</dbReference>
<dbReference type="Pfam" id="PF00133">
    <property type="entry name" value="tRNA-synt_1"/>
    <property type="match status" value="2"/>
</dbReference>
<keyword evidence="6" id="KW-0067">ATP-binding</keyword>
<evidence type="ECO:0000256" key="4">
    <source>
        <dbReference type="ARBA" id="ARBA00022598"/>
    </source>
</evidence>
<dbReference type="FunFam" id="1.10.730.10:FF:000011">
    <property type="entry name" value="Leucine--tRNA ligase chloroplastic/mitochondrial"/>
    <property type="match status" value="1"/>
</dbReference>
<dbReference type="Pfam" id="PF13603">
    <property type="entry name" value="tRNA-synt_1_2"/>
    <property type="match status" value="1"/>
</dbReference>
<evidence type="ECO:0000256" key="10">
    <source>
        <dbReference type="ARBA" id="ARBA00047469"/>
    </source>
</evidence>
<dbReference type="SUPFAM" id="SSF47323">
    <property type="entry name" value="Anticodon-binding domain of a subclass of class I aminoacyl-tRNA synthetases"/>
    <property type="match status" value="1"/>
</dbReference>
<dbReference type="GO" id="GO:0005829">
    <property type="term" value="C:cytosol"/>
    <property type="evidence" value="ECO:0007669"/>
    <property type="project" value="TreeGrafter"/>
</dbReference>
<dbReference type="EC" id="6.1.1.4" evidence="2"/>
<dbReference type="InterPro" id="IPR002300">
    <property type="entry name" value="aa-tRNA-synth_Ia"/>
</dbReference>
<evidence type="ECO:0000259" key="12">
    <source>
        <dbReference type="Pfam" id="PF08264"/>
    </source>
</evidence>
<dbReference type="GO" id="GO:0005739">
    <property type="term" value="C:mitochondrion"/>
    <property type="evidence" value="ECO:0007669"/>
    <property type="project" value="UniProtKB-ARBA"/>
</dbReference>
<dbReference type="PANTHER" id="PTHR43740:SF2">
    <property type="entry name" value="LEUCINE--TRNA LIGASE, MITOCHONDRIAL"/>
    <property type="match status" value="1"/>
</dbReference>
<dbReference type="AlphaFoldDB" id="A0A3B1D500"/>
<dbReference type="Gene3D" id="3.90.740.10">
    <property type="entry name" value="Valyl/Leucyl/Isoleucyl-tRNA synthetase, editing domain"/>
    <property type="match status" value="1"/>
</dbReference>
<dbReference type="GO" id="GO:0006429">
    <property type="term" value="P:leucyl-tRNA aminoacylation"/>
    <property type="evidence" value="ECO:0007669"/>
    <property type="project" value="InterPro"/>
</dbReference>
<dbReference type="GO" id="GO:0002161">
    <property type="term" value="F:aminoacyl-tRNA deacylase activity"/>
    <property type="evidence" value="ECO:0007669"/>
    <property type="project" value="InterPro"/>
</dbReference>
<dbReference type="GO" id="GO:0005524">
    <property type="term" value="F:ATP binding"/>
    <property type="evidence" value="ECO:0007669"/>
    <property type="project" value="UniProtKB-KW"/>
</dbReference>
<accession>A0A3B1D500</accession>
<dbReference type="InterPro" id="IPR001412">
    <property type="entry name" value="aa-tRNA-synth_I_CS"/>
</dbReference>
<dbReference type="HAMAP" id="MF_00049_B">
    <property type="entry name" value="Leu_tRNA_synth_B"/>
    <property type="match status" value="1"/>
</dbReference>
<keyword evidence="5" id="KW-0547">Nucleotide-binding</keyword>
<dbReference type="EMBL" id="UOGL01000111">
    <property type="protein sequence ID" value="VAX37249.1"/>
    <property type="molecule type" value="Genomic_DNA"/>
</dbReference>
<feature type="domain" description="Aminoacyl-tRNA synthetase class Ia" evidence="11">
    <location>
        <begin position="12"/>
        <end position="145"/>
    </location>
</feature>
<organism evidence="14">
    <name type="scientific">hydrothermal vent metagenome</name>
    <dbReference type="NCBI Taxonomy" id="652676"/>
    <lineage>
        <taxon>unclassified sequences</taxon>
        <taxon>metagenomes</taxon>
        <taxon>ecological metagenomes</taxon>
    </lineage>
</organism>
<dbReference type="NCBIfam" id="TIGR00396">
    <property type="entry name" value="leuS_bact"/>
    <property type="match status" value="1"/>
</dbReference>
<dbReference type="FunFam" id="3.40.50.620:FF:000060">
    <property type="entry name" value="Leucine--tRNA ligase"/>
    <property type="match status" value="1"/>
</dbReference>
<dbReference type="InterPro" id="IPR009008">
    <property type="entry name" value="Val/Leu/Ile-tRNA-synth_edit"/>
</dbReference>
<dbReference type="PANTHER" id="PTHR43740">
    <property type="entry name" value="LEUCYL-TRNA SYNTHETASE"/>
    <property type="match status" value="1"/>
</dbReference>
<evidence type="ECO:0000313" key="14">
    <source>
        <dbReference type="EMBL" id="VAX37249.1"/>
    </source>
</evidence>
<feature type="domain" description="Aminoacyl-tRNA synthetase class Ia" evidence="11">
    <location>
        <begin position="700"/>
        <end position="736"/>
    </location>
</feature>
<evidence type="ECO:0000256" key="8">
    <source>
        <dbReference type="ARBA" id="ARBA00023146"/>
    </source>
</evidence>
<evidence type="ECO:0000256" key="5">
    <source>
        <dbReference type="ARBA" id="ARBA00022741"/>
    </source>
</evidence>
<dbReference type="InterPro" id="IPR002302">
    <property type="entry name" value="Leu-tRNA-ligase"/>
</dbReference>
<name>A0A3B1D500_9ZZZZ</name>
<keyword evidence="8 14" id="KW-0030">Aminoacyl-tRNA synthetase</keyword>
<dbReference type="InterPro" id="IPR009080">
    <property type="entry name" value="tRNAsynth_Ia_anticodon-bd"/>
</dbReference>
<evidence type="ECO:0000259" key="11">
    <source>
        <dbReference type="Pfam" id="PF00133"/>
    </source>
</evidence>
<evidence type="ECO:0000256" key="2">
    <source>
        <dbReference type="ARBA" id="ARBA00013164"/>
    </source>
</evidence>
<feature type="domain" description="Leucyl-tRNA synthetase editing" evidence="13">
    <location>
        <begin position="267"/>
        <end position="466"/>
    </location>
</feature>
<keyword evidence="3" id="KW-0963">Cytoplasm</keyword>
<reference evidence="14" key="1">
    <citation type="submission" date="2018-06" db="EMBL/GenBank/DDBJ databases">
        <authorList>
            <person name="Zhirakovskaya E."/>
        </authorList>
    </citation>
    <scope>NUCLEOTIDE SEQUENCE</scope>
</reference>
<dbReference type="InterPro" id="IPR013155">
    <property type="entry name" value="M/V/L/I-tRNA-synth_anticd-bd"/>
</dbReference>
<comment type="similarity">
    <text evidence="1">Belongs to the class-I aminoacyl-tRNA synthetase family.</text>
</comment>
<dbReference type="SUPFAM" id="SSF52374">
    <property type="entry name" value="Nucleotidylyl transferase"/>
    <property type="match status" value="1"/>
</dbReference>
<dbReference type="InterPro" id="IPR014729">
    <property type="entry name" value="Rossmann-like_a/b/a_fold"/>
</dbReference>
<dbReference type="PROSITE" id="PS00178">
    <property type="entry name" value="AA_TRNA_LIGASE_I"/>
    <property type="match status" value="1"/>
</dbReference>
<evidence type="ECO:0000256" key="9">
    <source>
        <dbReference type="ARBA" id="ARBA00030520"/>
    </source>
</evidence>
<evidence type="ECO:0000256" key="3">
    <source>
        <dbReference type="ARBA" id="ARBA00022490"/>
    </source>
</evidence>
<dbReference type="GO" id="GO:0004823">
    <property type="term" value="F:leucine-tRNA ligase activity"/>
    <property type="evidence" value="ECO:0007669"/>
    <property type="project" value="UniProtKB-EC"/>
</dbReference>
<gene>
    <name evidence="14" type="ORF">MNBD_PLANCTO02-2354</name>
</gene>
<dbReference type="Gene3D" id="1.10.730.10">
    <property type="entry name" value="Isoleucyl-tRNA Synthetase, Domain 1"/>
    <property type="match status" value="2"/>
</dbReference>
<evidence type="ECO:0000256" key="7">
    <source>
        <dbReference type="ARBA" id="ARBA00022917"/>
    </source>
</evidence>
<keyword evidence="4 14" id="KW-0436">Ligase</keyword>
<evidence type="ECO:0000256" key="1">
    <source>
        <dbReference type="ARBA" id="ARBA00005594"/>
    </source>
</evidence>
<dbReference type="Pfam" id="PF08264">
    <property type="entry name" value="Anticodon_1"/>
    <property type="match status" value="1"/>
</dbReference>
<protein>
    <recommendedName>
        <fullName evidence="2">leucine--tRNA ligase</fullName>
        <ecNumber evidence="2">6.1.1.4</ecNumber>
    </recommendedName>
    <alternativeName>
        <fullName evidence="9">Leucyl-tRNA synthetase</fullName>
    </alternativeName>
</protein>
<dbReference type="SUPFAM" id="SSF50677">
    <property type="entry name" value="ValRS/IleRS/LeuRS editing domain"/>
    <property type="match status" value="1"/>
</dbReference>